<dbReference type="Proteomes" id="UP000798662">
    <property type="component" value="Chromosome 2"/>
</dbReference>
<comment type="caution">
    <text evidence="1">The sequence shown here is derived from an EMBL/GenBank/DDBJ whole genome shotgun (WGS) entry which is preliminary data.</text>
</comment>
<proteinExistence type="predicted"/>
<reference evidence="1" key="1">
    <citation type="submission" date="2019-11" db="EMBL/GenBank/DDBJ databases">
        <title>Nori genome reveals adaptations in red seaweeds to the harsh intertidal environment.</title>
        <authorList>
            <person name="Wang D."/>
            <person name="Mao Y."/>
        </authorList>
    </citation>
    <scope>NUCLEOTIDE SEQUENCE</scope>
    <source>
        <tissue evidence="1">Gametophyte</tissue>
    </source>
</reference>
<protein>
    <submittedName>
        <fullName evidence="1">Uncharacterized protein</fullName>
    </submittedName>
</protein>
<accession>A0ACC3C331</accession>
<gene>
    <name evidence="1" type="ORF">I4F81_007160</name>
</gene>
<sequence>MAAFVPVAAGVLQQTAASLAPLSRSRPCRPLAAVRMTATAPGGGPVGRRAALAALAAGALGVASANTSPVWAADAGGDWVTTPSGLKYKDVKIGDGPVAEAKMMVKVHYTGSTGAAPGDGGKVFDSSRKRGKPFRFTLGAGQVIKGWDEGVGGLRVGGSRLLVIPPELGYGARGAGGVIGPNETLYFDVELLGLNK</sequence>
<dbReference type="EMBL" id="CM020619">
    <property type="protein sequence ID" value="KAK1864615.1"/>
    <property type="molecule type" value="Genomic_DNA"/>
</dbReference>
<keyword evidence="2" id="KW-1185">Reference proteome</keyword>
<organism evidence="1 2">
    <name type="scientific">Pyropia yezoensis</name>
    <name type="common">Susabi-nori</name>
    <name type="synonym">Porphyra yezoensis</name>
    <dbReference type="NCBI Taxonomy" id="2788"/>
    <lineage>
        <taxon>Eukaryota</taxon>
        <taxon>Rhodophyta</taxon>
        <taxon>Bangiophyceae</taxon>
        <taxon>Bangiales</taxon>
        <taxon>Bangiaceae</taxon>
        <taxon>Pyropia</taxon>
    </lineage>
</organism>
<name>A0ACC3C331_PYRYE</name>
<evidence type="ECO:0000313" key="2">
    <source>
        <dbReference type="Proteomes" id="UP000798662"/>
    </source>
</evidence>
<evidence type="ECO:0000313" key="1">
    <source>
        <dbReference type="EMBL" id="KAK1864615.1"/>
    </source>
</evidence>